<sequence length="299" mass="31803">MSVSWATSSPEELRAHHARDAVEQAGPLPDDVRETAVAEAGDFRGGLLFTPSVGAAGSVIVYFHGGGFVAGSPQSHRGVTAWLAKFSGMPALSARYRLAPEHPFPAQREDAVAACHLAVAMSAAPDRTRIILAGDSAGACVALWGLRGLPPAMRERVAGLLLLYGGYGQVASDSIARRGTAENGLDQETLTVMYNRLGDAALPGADPIWPLAFALDIAEPAYVLAAELDAVHDDSVRLFRALPHHPESEFRLVAGRDHGFLKQAGRDPIASRELERASAWIRRLPSIRSQIGTYAPACD</sequence>
<evidence type="ECO:0000259" key="3">
    <source>
        <dbReference type="Pfam" id="PF07859"/>
    </source>
</evidence>
<dbReference type="EMBL" id="JAVDPW010000005">
    <property type="protein sequence ID" value="MDR6290759.1"/>
    <property type="molecule type" value="Genomic_DNA"/>
</dbReference>
<dbReference type="EC" id="3.1.1.-" evidence="4"/>
<protein>
    <submittedName>
        <fullName evidence="4">Acetyl esterase</fullName>
        <ecNumber evidence="4">3.1.1.-</ecNumber>
    </submittedName>
</protein>
<comment type="similarity">
    <text evidence="1">Belongs to the 'GDXG' lipolytic enzyme family.</text>
</comment>
<organism evidence="4 5">
    <name type="scientific">Inquilinus ginsengisoli</name>
    <dbReference type="NCBI Taxonomy" id="363840"/>
    <lineage>
        <taxon>Bacteria</taxon>
        <taxon>Pseudomonadati</taxon>
        <taxon>Pseudomonadota</taxon>
        <taxon>Alphaproteobacteria</taxon>
        <taxon>Rhodospirillales</taxon>
        <taxon>Rhodospirillaceae</taxon>
        <taxon>Inquilinus</taxon>
    </lineage>
</organism>
<dbReference type="InterPro" id="IPR013094">
    <property type="entry name" value="AB_hydrolase_3"/>
</dbReference>
<dbReference type="Proteomes" id="UP001262410">
    <property type="component" value="Unassembled WGS sequence"/>
</dbReference>
<dbReference type="Pfam" id="PF07859">
    <property type="entry name" value="Abhydrolase_3"/>
    <property type="match status" value="1"/>
</dbReference>
<name>A0ABU1JRV9_9PROT</name>
<dbReference type="InterPro" id="IPR050300">
    <property type="entry name" value="GDXG_lipolytic_enzyme"/>
</dbReference>
<comment type="caution">
    <text evidence="4">The sequence shown here is derived from an EMBL/GenBank/DDBJ whole genome shotgun (WGS) entry which is preliminary data.</text>
</comment>
<dbReference type="PROSITE" id="PS01173">
    <property type="entry name" value="LIPASE_GDXG_HIS"/>
    <property type="match status" value="1"/>
</dbReference>
<feature type="domain" description="Alpha/beta hydrolase fold-3" evidence="3">
    <location>
        <begin position="60"/>
        <end position="261"/>
    </location>
</feature>
<dbReference type="InterPro" id="IPR002168">
    <property type="entry name" value="Lipase_GDXG_HIS_AS"/>
</dbReference>
<dbReference type="InterPro" id="IPR029058">
    <property type="entry name" value="AB_hydrolase_fold"/>
</dbReference>
<proteinExistence type="inferred from homology"/>
<gene>
    <name evidence="4" type="ORF">E9232_003285</name>
</gene>
<keyword evidence="5" id="KW-1185">Reference proteome</keyword>
<dbReference type="Gene3D" id="3.40.50.1820">
    <property type="entry name" value="alpha/beta hydrolase"/>
    <property type="match status" value="1"/>
</dbReference>
<evidence type="ECO:0000313" key="4">
    <source>
        <dbReference type="EMBL" id="MDR6290759.1"/>
    </source>
</evidence>
<dbReference type="SUPFAM" id="SSF53474">
    <property type="entry name" value="alpha/beta-Hydrolases"/>
    <property type="match status" value="1"/>
</dbReference>
<keyword evidence="2 4" id="KW-0378">Hydrolase</keyword>
<evidence type="ECO:0000313" key="5">
    <source>
        <dbReference type="Proteomes" id="UP001262410"/>
    </source>
</evidence>
<dbReference type="GO" id="GO:0016787">
    <property type="term" value="F:hydrolase activity"/>
    <property type="evidence" value="ECO:0007669"/>
    <property type="project" value="UniProtKB-KW"/>
</dbReference>
<dbReference type="PANTHER" id="PTHR48081">
    <property type="entry name" value="AB HYDROLASE SUPERFAMILY PROTEIN C4A8.06C"/>
    <property type="match status" value="1"/>
</dbReference>
<reference evidence="4 5" key="1">
    <citation type="submission" date="2023-07" db="EMBL/GenBank/DDBJ databases">
        <title>Sorghum-associated microbial communities from plants grown in Nebraska, USA.</title>
        <authorList>
            <person name="Schachtman D."/>
        </authorList>
    </citation>
    <scope>NUCLEOTIDE SEQUENCE [LARGE SCALE GENOMIC DNA]</scope>
    <source>
        <strain evidence="4 5">584</strain>
    </source>
</reference>
<dbReference type="RefSeq" id="WP_309795429.1">
    <property type="nucleotide sequence ID" value="NZ_JAVDPW010000005.1"/>
</dbReference>
<evidence type="ECO:0000256" key="2">
    <source>
        <dbReference type="ARBA" id="ARBA00022801"/>
    </source>
</evidence>
<evidence type="ECO:0000256" key="1">
    <source>
        <dbReference type="ARBA" id="ARBA00010515"/>
    </source>
</evidence>
<accession>A0ABU1JRV9</accession>